<feature type="compositionally biased region" description="Polar residues" evidence="1">
    <location>
        <begin position="209"/>
        <end position="223"/>
    </location>
</feature>
<dbReference type="VEuPathDB" id="TriTrypDB:BSAL_45275"/>
<evidence type="ECO:0000256" key="1">
    <source>
        <dbReference type="SAM" id="MobiDB-lite"/>
    </source>
</evidence>
<organism evidence="2 3">
    <name type="scientific">Bodo saltans</name>
    <name type="common">Flagellated protozoan</name>
    <dbReference type="NCBI Taxonomy" id="75058"/>
    <lineage>
        <taxon>Eukaryota</taxon>
        <taxon>Discoba</taxon>
        <taxon>Euglenozoa</taxon>
        <taxon>Kinetoplastea</taxon>
        <taxon>Metakinetoplastina</taxon>
        <taxon>Eubodonida</taxon>
        <taxon>Bodonidae</taxon>
        <taxon>Bodo</taxon>
    </lineage>
</organism>
<evidence type="ECO:0000313" key="2">
    <source>
        <dbReference type="EMBL" id="CUG93844.1"/>
    </source>
</evidence>
<feature type="region of interest" description="Disordered" evidence="1">
    <location>
        <begin position="93"/>
        <end position="142"/>
    </location>
</feature>
<evidence type="ECO:0000313" key="3">
    <source>
        <dbReference type="Proteomes" id="UP000051952"/>
    </source>
</evidence>
<dbReference type="AlphaFoldDB" id="A0A0S4JSP6"/>
<accession>A0A0S4JSP6</accession>
<feature type="compositionally biased region" description="Polar residues" evidence="1">
    <location>
        <begin position="93"/>
        <end position="104"/>
    </location>
</feature>
<feature type="compositionally biased region" description="Polar residues" evidence="1">
    <location>
        <begin position="116"/>
        <end position="142"/>
    </location>
</feature>
<feature type="region of interest" description="Disordered" evidence="1">
    <location>
        <begin position="161"/>
        <end position="229"/>
    </location>
</feature>
<proteinExistence type="predicted"/>
<name>A0A0S4JSP6_BODSA</name>
<protein>
    <submittedName>
        <fullName evidence="2">Uncharacterized protein</fullName>
    </submittedName>
</protein>
<dbReference type="Proteomes" id="UP000051952">
    <property type="component" value="Unassembled WGS sequence"/>
</dbReference>
<sequence>MLVYIFLILGEYESIIPSLEANTSAIKSFNHTYPSTSSPITPSSIEKAHAGVASPYQEAITSQPTQIQDDAEDPSITFRPPLGNVLSTTNVLTSESTEPTSSQAKPAATTFRELESQTSITKPQTTPLREVQQVSNQPVSRNPSPVVEAIEIIYTHQPSRRVRQWVRDPPGPVRPPKSSHPQSVPDSTPKREESAKGRAWLEALVASPPRQSASPTSLQQPSQPRDEQAREFATAWIIGDGLQKRPYTSSACSSSSVYISPPRQSQNLQHFPELNSVRKAMEAASAKFGSVSSPCSFISPPRSSVSPSTARVRGIMMHRNGSHSSSYDELPDDGVVTPLPAPVYFAPVQQPSPSQQSAVKLYDHRLLPRESAQWATPQPVHVVFDRTP</sequence>
<dbReference type="EMBL" id="CYKH01002200">
    <property type="protein sequence ID" value="CUG93844.1"/>
    <property type="molecule type" value="Genomic_DNA"/>
</dbReference>
<gene>
    <name evidence="2" type="ORF">BSAL_45275</name>
</gene>
<keyword evidence="3" id="KW-1185">Reference proteome</keyword>
<reference evidence="3" key="1">
    <citation type="submission" date="2015-09" db="EMBL/GenBank/DDBJ databases">
        <authorList>
            <consortium name="Pathogen Informatics"/>
        </authorList>
    </citation>
    <scope>NUCLEOTIDE SEQUENCE [LARGE SCALE GENOMIC DNA]</scope>
    <source>
        <strain evidence="3">Lake Konstanz</strain>
    </source>
</reference>